<protein>
    <submittedName>
        <fullName evidence="1">Uncharacterized protein</fullName>
    </submittedName>
</protein>
<evidence type="ECO:0000313" key="2">
    <source>
        <dbReference type="Proteomes" id="UP000269396"/>
    </source>
</evidence>
<evidence type="ECO:0000313" key="1">
    <source>
        <dbReference type="EMBL" id="VDP32717.1"/>
    </source>
</evidence>
<gene>
    <name evidence="1" type="ORF">SMTD_LOCUS6206</name>
</gene>
<accession>A0A3P8BYC7</accession>
<keyword evidence="2" id="KW-1185">Reference proteome</keyword>
<sequence>MDKDLVQIIQYLCEFQNFLLNEILKRKQFHLLHLIGKYH</sequence>
<organism evidence="1 2">
    <name type="scientific">Schistosoma mattheei</name>
    <dbReference type="NCBI Taxonomy" id="31246"/>
    <lineage>
        <taxon>Eukaryota</taxon>
        <taxon>Metazoa</taxon>
        <taxon>Spiralia</taxon>
        <taxon>Lophotrochozoa</taxon>
        <taxon>Platyhelminthes</taxon>
        <taxon>Trematoda</taxon>
        <taxon>Digenea</taxon>
        <taxon>Strigeidida</taxon>
        <taxon>Schistosomatoidea</taxon>
        <taxon>Schistosomatidae</taxon>
        <taxon>Schistosoma</taxon>
    </lineage>
</organism>
<dbReference type="AlphaFoldDB" id="A0A3P8BYC7"/>
<name>A0A3P8BYC7_9TREM</name>
<dbReference type="Proteomes" id="UP000269396">
    <property type="component" value="Unassembled WGS sequence"/>
</dbReference>
<dbReference type="EMBL" id="UZAL01027454">
    <property type="protein sequence ID" value="VDP32717.1"/>
    <property type="molecule type" value="Genomic_DNA"/>
</dbReference>
<proteinExistence type="predicted"/>
<reference evidence="1 2" key="1">
    <citation type="submission" date="2018-11" db="EMBL/GenBank/DDBJ databases">
        <authorList>
            <consortium name="Pathogen Informatics"/>
        </authorList>
    </citation>
    <scope>NUCLEOTIDE SEQUENCE [LARGE SCALE GENOMIC DNA]</scope>
    <source>
        <strain>Denwood</strain>
        <strain evidence="2">Zambia</strain>
    </source>
</reference>